<dbReference type="GO" id="GO:0052699">
    <property type="term" value="P:ergothioneine biosynthetic process"/>
    <property type="evidence" value="ECO:0007669"/>
    <property type="project" value="InterPro"/>
</dbReference>
<keyword evidence="7" id="KW-1185">Reference proteome</keyword>
<name>A0A1Y6BT75_9BACT</name>
<dbReference type="RefSeq" id="WP_132318609.1">
    <property type="nucleotide sequence ID" value="NZ_FWZT01000007.1"/>
</dbReference>
<dbReference type="Gene3D" id="3.90.1580.10">
    <property type="entry name" value="paralog of FGE (formylglycine-generating enzyme)"/>
    <property type="match status" value="2"/>
</dbReference>
<dbReference type="Proteomes" id="UP000192907">
    <property type="component" value="Unassembled WGS sequence"/>
</dbReference>
<evidence type="ECO:0000313" key="6">
    <source>
        <dbReference type="EMBL" id="SMF20398.1"/>
    </source>
</evidence>
<evidence type="ECO:0000259" key="5">
    <source>
        <dbReference type="Pfam" id="PF12867"/>
    </source>
</evidence>
<keyword evidence="1" id="KW-0560">Oxidoreductase</keyword>
<feature type="domain" description="Sulfatase-modifying factor enzyme-like" evidence="4">
    <location>
        <begin position="337"/>
        <end position="413"/>
    </location>
</feature>
<dbReference type="PANTHER" id="PTHR23150:SF36">
    <property type="entry name" value="HERCYNINE OXYGENASE"/>
    <property type="match status" value="1"/>
</dbReference>
<proteinExistence type="predicted"/>
<evidence type="ECO:0000256" key="2">
    <source>
        <dbReference type="ARBA" id="ARBA00023004"/>
    </source>
</evidence>
<feature type="domain" description="DinB-like" evidence="5">
    <location>
        <begin position="15"/>
        <end position="144"/>
    </location>
</feature>
<evidence type="ECO:0000256" key="3">
    <source>
        <dbReference type="ARBA" id="ARBA00037882"/>
    </source>
</evidence>
<dbReference type="InterPro" id="IPR051043">
    <property type="entry name" value="Sulfatase_Mod_Factor_Kinase"/>
</dbReference>
<dbReference type="AlphaFoldDB" id="A0A1Y6BT75"/>
<evidence type="ECO:0000313" key="7">
    <source>
        <dbReference type="Proteomes" id="UP000192907"/>
    </source>
</evidence>
<dbReference type="OrthoDB" id="5292923at2"/>
<dbReference type="InterPro" id="IPR005532">
    <property type="entry name" value="SUMF_dom"/>
</dbReference>
<dbReference type="InterPro" id="IPR016187">
    <property type="entry name" value="CTDL_fold"/>
</dbReference>
<comment type="pathway">
    <text evidence="3">Amino-acid biosynthesis; ergothioneine biosynthesis.</text>
</comment>
<dbReference type="InterPro" id="IPR042095">
    <property type="entry name" value="SUMF_sf"/>
</dbReference>
<dbReference type="NCBIfam" id="TIGR03440">
    <property type="entry name" value="egtB_TIGR03440"/>
    <property type="match status" value="1"/>
</dbReference>
<gene>
    <name evidence="6" type="ORF">SAMN06296036_10728</name>
</gene>
<dbReference type="InterPro" id="IPR017806">
    <property type="entry name" value="EgtB"/>
</dbReference>
<dbReference type="SUPFAM" id="SSF56436">
    <property type="entry name" value="C-type lectin-like"/>
    <property type="match status" value="1"/>
</dbReference>
<evidence type="ECO:0000259" key="4">
    <source>
        <dbReference type="Pfam" id="PF03781"/>
    </source>
</evidence>
<dbReference type="Pfam" id="PF12867">
    <property type="entry name" value="DinB_2"/>
    <property type="match status" value="1"/>
</dbReference>
<protein>
    <submittedName>
        <fullName evidence="6">Ergothioneine biosynthesis protein EgtB</fullName>
    </submittedName>
</protein>
<sequence length="415" mass="48524">MNIDHRRGITDLYASTRNLSLNICAKISNEDHIVQSMPDVSPPKWHLAHTTWFFETFVLKNFLTDFKPFHEQFEYIFNSYYETVGDFHPRAHRGDLSRPALDEVREYRSHVDQQIHGLFDSGQDDENFLKLIEIGIHHEKQHQELLFMDIKHNLFKNPLYPAYHQHAPHTSPETKPYQWLPIAAGIYEIGASADGSFCYDNEGKRHRVFIEPMEIANRLVTNGEYLNFIEAGGYVRPELWLSEAWNSFKDQPESSPLYWVRQDDKWYEFTLHGLQPLDLNAPVSHVSYYEADAYARWANVRLPTEQEWEVAAQLYDHRDRIFDIDHLYPSAQSDDSFDIMGQLWQWTASAYSPYPGFKAEAGALGEYNGKFMCNQYVLRGGSIASPPNHIRSTYRNFFPSHSQWMFSGIRLAREV</sequence>
<reference evidence="7" key="1">
    <citation type="submission" date="2017-04" db="EMBL/GenBank/DDBJ databases">
        <authorList>
            <person name="Varghese N."/>
            <person name="Submissions S."/>
        </authorList>
    </citation>
    <scope>NUCLEOTIDE SEQUENCE [LARGE SCALE GENOMIC DNA]</scope>
    <source>
        <strain evidence="7">RKEM611</strain>
    </source>
</reference>
<organism evidence="6 7">
    <name type="scientific">Pseudobacteriovorax antillogorgiicola</name>
    <dbReference type="NCBI Taxonomy" id="1513793"/>
    <lineage>
        <taxon>Bacteria</taxon>
        <taxon>Pseudomonadati</taxon>
        <taxon>Bdellovibrionota</taxon>
        <taxon>Oligoflexia</taxon>
        <taxon>Oligoflexales</taxon>
        <taxon>Pseudobacteriovoracaceae</taxon>
        <taxon>Pseudobacteriovorax</taxon>
    </lineage>
</organism>
<dbReference type="PANTHER" id="PTHR23150">
    <property type="entry name" value="SULFATASE MODIFYING FACTOR 1, 2"/>
    <property type="match status" value="1"/>
</dbReference>
<feature type="domain" description="Sulfatase-modifying factor enzyme-like" evidence="4">
    <location>
        <begin position="178"/>
        <end position="330"/>
    </location>
</feature>
<accession>A0A1Y6BT75</accession>
<dbReference type="InterPro" id="IPR024775">
    <property type="entry name" value="DinB-like"/>
</dbReference>
<dbReference type="EMBL" id="FWZT01000007">
    <property type="protein sequence ID" value="SMF20398.1"/>
    <property type="molecule type" value="Genomic_DNA"/>
</dbReference>
<keyword evidence="2" id="KW-0408">Iron</keyword>
<dbReference type="Pfam" id="PF03781">
    <property type="entry name" value="FGE-sulfatase"/>
    <property type="match status" value="2"/>
</dbReference>
<evidence type="ECO:0000256" key="1">
    <source>
        <dbReference type="ARBA" id="ARBA00023002"/>
    </source>
</evidence>
<dbReference type="STRING" id="1513793.SAMN06296036_10728"/>